<dbReference type="InterPro" id="IPR037682">
    <property type="entry name" value="TonB_C"/>
</dbReference>
<dbReference type="STRING" id="362413.RC62_261"/>
<feature type="domain" description="TonB C-terminal" evidence="1">
    <location>
        <begin position="270"/>
        <end position="362"/>
    </location>
</feature>
<dbReference type="Gene3D" id="3.30.1150.10">
    <property type="match status" value="1"/>
</dbReference>
<evidence type="ECO:0000313" key="2">
    <source>
        <dbReference type="EMBL" id="KQB40371.1"/>
    </source>
</evidence>
<accession>A0A0Q0W7K9</accession>
<reference evidence="2 3" key="1">
    <citation type="submission" date="2014-09" db="EMBL/GenBank/DDBJ databases">
        <title>Genome sequence of Flavobacterium aquidurense RC62.</title>
        <authorList>
            <person name="Kim J.F."/>
            <person name="Kwak M.-J."/>
        </authorList>
    </citation>
    <scope>NUCLEOTIDE SEQUENCE [LARGE SCALE GENOMIC DNA]</scope>
    <source>
        <strain evidence="2 3">RC62</strain>
    </source>
</reference>
<dbReference type="Proteomes" id="UP000050443">
    <property type="component" value="Unassembled WGS sequence"/>
</dbReference>
<dbReference type="Pfam" id="PF03544">
    <property type="entry name" value="TonB_C"/>
    <property type="match status" value="1"/>
</dbReference>
<name>A0A0Q0W7K9_9FLAO</name>
<organism evidence="2 3">
    <name type="scientific">Flavobacterium aquidurense</name>
    <dbReference type="NCBI Taxonomy" id="362413"/>
    <lineage>
        <taxon>Bacteria</taxon>
        <taxon>Pseudomonadati</taxon>
        <taxon>Bacteroidota</taxon>
        <taxon>Flavobacteriia</taxon>
        <taxon>Flavobacteriales</taxon>
        <taxon>Flavobacteriaceae</taxon>
        <taxon>Flavobacterium</taxon>
    </lineage>
</organism>
<gene>
    <name evidence="2" type="ORF">RC62_261</name>
</gene>
<dbReference type="EMBL" id="JRLF01000010">
    <property type="protein sequence ID" value="KQB40371.1"/>
    <property type="molecule type" value="Genomic_DNA"/>
</dbReference>
<sequence length="362" mass="42358">MGFYETIMEKEKYPTQFYISSKGNVDGLFLEYHANILFIKTILKEGIWQSDVYFDSAGKTTDSLHIKNKDIETYNNTLKKWEPKSLLVYANYRFDEKGKIYEETYGRHKDDLKKYFYYEDGALKADETCFYYRKEYDSLGVLTQQIDYNWETKEIQTLGYENGKLAIKKVEFDENQIWNPDGTITKSKKTHKPNHISKSYIIETEYYPNGKIYRYKKNGESKEYREDGTEAIYTPMIKADPEMDNETEPTADEDLENKVYQSGAIEIKPSYPNGIDALYKFFHDNFITPEVEGLQGTVYLSFIVEKDGSLSDIKILRDIGYSTGQESVRVLRKSEKWVPGEQKGKKVRCLYTLPIKLPLQSK</sequence>
<evidence type="ECO:0000313" key="3">
    <source>
        <dbReference type="Proteomes" id="UP000050443"/>
    </source>
</evidence>
<dbReference type="SUPFAM" id="SSF74653">
    <property type="entry name" value="TolA/TonB C-terminal domain"/>
    <property type="match status" value="1"/>
</dbReference>
<comment type="caution">
    <text evidence="2">The sequence shown here is derived from an EMBL/GenBank/DDBJ whole genome shotgun (WGS) entry which is preliminary data.</text>
</comment>
<dbReference type="AlphaFoldDB" id="A0A0Q0W7K9"/>
<protein>
    <submittedName>
        <fullName evidence="2">Protein TonB</fullName>
    </submittedName>
</protein>
<dbReference type="GO" id="GO:0055085">
    <property type="term" value="P:transmembrane transport"/>
    <property type="evidence" value="ECO:0007669"/>
    <property type="project" value="InterPro"/>
</dbReference>
<evidence type="ECO:0000259" key="1">
    <source>
        <dbReference type="PROSITE" id="PS52015"/>
    </source>
</evidence>
<proteinExistence type="predicted"/>
<dbReference type="PROSITE" id="PS52015">
    <property type="entry name" value="TONB_CTD"/>
    <property type="match status" value="1"/>
</dbReference>
<dbReference type="PATRIC" id="fig|362413.3.peg.248"/>